<dbReference type="eggNOG" id="ENOG502SHAA">
    <property type="taxonomic scope" value="Eukaryota"/>
</dbReference>
<dbReference type="GO" id="GO:0042124">
    <property type="term" value="F:1,3-beta-glucanosyltransferase activity"/>
    <property type="evidence" value="ECO:0007669"/>
    <property type="project" value="TreeGrafter"/>
</dbReference>
<dbReference type="AlphaFoldDB" id="S3D298"/>
<evidence type="ECO:0000256" key="5">
    <source>
        <dbReference type="ARBA" id="ARBA00023180"/>
    </source>
</evidence>
<comment type="similarity">
    <text evidence="2 6">Belongs to the glycosyl hydrolase 72 family.</text>
</comment>
<keyword evidence="4" id="KW-1015">Disulfide bond</keyword>
<evidence type="ECO:0000313" key="8">
    <source>
        <dbReference type="EMBL" id="EPE07390.1"/>
    </source>
</evidence>
<evidence type="ECO:0000256" key="7">
    <source>
        <dbReference type="SAM" id="MobiDB-lite"/>
    </source>
</evidence>
<dbReference type="VEuPathDB" id="FungiDB:F503_08041"/>
<name>S3D298_OPHP1</name>
<evidence type="ECO:0000256" key="2">
    <source>
        <dbReference type="ARBA" id="ARBA00007528"/>
    </source>
</evidence>
<dbReference type="GO" id="GO:0005886">
    <property type="term" value="C:plasma membrane"/>
    <property type="evidence" value="ECO:0007669"/>
    <property type="project" value="UniProtKB-SubCell"/>
</dbReference>
<keyword evidence="9" id="KW-1185">Reference proteome</keyword>
<evidence type="ECO:0000256" key="6">
    <source>
        <dbReference type="RuleBase" id="RU361209"/>
    </source>
</evidence>
<gene>
    <name evidence="8" type="ORF">F503_08041</name>
</gene>
<keyword evidence="6" id="KW-0449">Lipoprotein</keyword>
<organism evidence="8 9">
    <name type="scientific">Ophiostoma piceae (strain UAMH 11346)</name>
    <name type="common">Sap stain fungus</name>
    <dbReference type="NCBI Taxonomy" id="1262450"/>
    <lineage>
        <taxon>Eukaryota</taxon>
        <taxon>Fungi</taxon>
        <taxon>Dikarya</taxon>
        <taxon>Ascomycota</taxon>
        <taxon>Pezizomycotina</taxon>
        <taxon>Sordariomycetes</taxon>
        <taxon>Sordariomycetidae</taxon>
        <taxon>Ophiostomatales</taxon>
        <taxon>Ophiostomataceae</taxon>
        <taxon>Ophiostoma</taxon>
    </lineage>
</organism>
<feature type="region of interest" description="Disordered" evidence="7">
    <location>
        <begin position="371"/>
        <end position="415"/>
    </location>
</feature>
<dbReference type="HOGENOM" id="CLU_021855_1_0_1"/>
<sequence>MKVSTLTGALVGSAAFVRASVPTISAVGNKFFTEDGSQFFIKGVAYQLSPDDPLIDGDQCARDVELMKTLGVNTIRVYHVDATANHDSCMSALADAGIYTLIDLDTFTSYILSPTVSGASWTQDQYDSYAAVIDAFAGYDNVLGFFVGNEVIAQASQSQAAPYIKAAAADMKAYRDKKKYRNIPIGYSAADIAELRPMLQDYLTCGGKPEETIDFFSLNSYEWCDPSTYATSGYTNLEAMAKDYPVPIFFSETGCNTPGPRTFDDQTAIFGPEMNADWSGSIIYEWIQEANNYGLITYGNGEKSDNAPRSGTPKPMTPDFANLKAQWATLTPKGVASADYDPKSVSTRDCPASTASGWLVDGNVPLPTVGSDVTYEVPSNTPASGAAAPTSTAETGKSAATGKTAGTGTAATGTAATGTAATGTATTGTSTKSATGTAASSAATGAASSFFQASGASAILAGAVMALTLLL</sequence>
<keyword evidence="3" id="KW-0732">Signal</keyword>
<dbReference type="InterPro" id="IPR017853">
    <property type="entry name" value="GH"/>
</dbReference>
<feature type="compositionally biased region" description="Low complexity" evidence="7">
    <location>
        <begin position="378"/>
        <end position="415"/>
    </location>
</feature>
<dbReference type="SUPFAM" id="SSF51445">
    <property type="entry name" value="(Trans)glycosidases"/>
    <property type="match status" value="1"/>
</dbReference>
<evidence type="ECO:0000256" key="4">
    <source>
        <dbReference type="ARBA" id="ARBA00023157"/>
    </source>
</evidence>
<dbReference type="GO" id="GO:0071970">
    <property type="term" value="P:fungal-type cell wall (1-&gt;3)-beta-D-glucan biosynthetic process"/>
    <property type="evidence" value="ECO:0007669"/>
    <property type="project" value="TreeGrafter"/>
</dbReference>
<comment type="function">
    <text evidence="6">Splits internally a 1,3-beta-glucan molecule and transfers the newly generated reducing end (the donor) to the non-reducing end of another 1,3-beta-glucan molecule (the acceptor) forming a 1,3-beta linkage, resulting in the elongation of 1,3-beta-glucan chains in the cell wall.</text>
</comment>
<comment type="subcellular location">
    <subcellularLocation>
        <location evidence="1 6">Cell membrane</location>
        <topology evidence="1 6">Lipid-anchor</topology>
        <topology evidence="1 6">GPI-anchor</topology>
    </subcellularLocation>
</comment>
<accession>S3D298</accession>
<dbReference type="OMA" id="ANHDGCM"/>
<evidence type="ECO:0000256" key="3">
    <source>
        <dbReference type="ARBA" id="ARBA00022729"/>
    </source>
</evidence>
<dbReference type="Pfam" id="PF03198">
    <property type="entry name" value="Glyco_hydro_72"/>
    <property type="match status" value="1"/>
</dbReference>
<keyword evidence="5" id="KW-0325">Glycoprotein</keyword>
<keyword evidence="6 8" id="KW-0808">Transferase</keyword>
<evidence type="ECO:0000313" key="9">
    <source>
        <dbReference type="Proteomes" id="UP000016923"/>
    </source>
</evidence>
<dbReference type="EMBL" id="KE148151">
    <property type="protein sequence ID" value="EPE07390.1"/>
    <property type="molecule type" value="Genomic_DNA"/>
</dbReference>
<keyword evidence="6" id="KW-0336">GPI-anchor</keyword>
<dbReference type="PANTHER" id="PTHR31468:SF8">
    <property type="entry name" value="1,3-BETA-GLUCANOSYLTRANSFERASE GAS2"/>
    <property type="match status" value="1"/>
</dbReference>
<dbReference type="EC" id="2.4.1.-" evidence="6"/>
<dbReference type="InterPro" id="IPR004886">
    <property type="entry name" value="Glucanosyltransferase"/>
</dbReference>
<proteinExistence type="inferred from homology"/>
<evidence type="ECO:0000256" key="1">
    <source>
        <dbReference type="ARBA" id="ARBA00004609"/>
    </source>
</evidence>
<dbReference type="GO" id="GO:0031505">
    <property type="term" value="P:fungal-type cell wall organization"/>
    <property type="evidence" value="ECO:0007669"/>
    <property type="project" value="TreeGrafter"/>
</dbReference>
<protein>
    <recommendedName>
        <fullName evidence="6">1,3-beta-glucanosyltransferase</fullName>
        <ecNumber evidence="6">2.4.1.-</ecNumber>
    </recommendedName>
</protein>
<dbReference type="OrthoDB" id="421038at2759"/>
<dbReference type="FunFam" id="3.20.20.80:FF:000038">
    <property type="entry name" value="1,3-beta-glucanosyltransferase"/>
    <property type="match status" value="1"/>
</dbReference>
<dbReference type="Proteomes" id="UP000016923">
    <property type="component" value="Unassembled WGS sequence"/>
</dbReference>
<dbReference type="PANTHER" id="PTHR31468">
    <property type="entry name" value="1,3-BETA-GLUCANOSYLTRANSFERASE GAS1"/>
    <property type="match status" value="1"/>
</dbReference>
<keyword evidence="6" id="KW-0472">Membrane</keyword>
<dbReference type="GO" id="GO:0098552">
    <property type="term" value="C:side of membrane"/>
    <property type="evidence" value="ECO:0007669"/>
    <property type="project" value="UniProtKB-KW"/>
</dbReference>
<dbReference type="Gene3D" id="3.20.20.80">
    <property type="entry name" value="Glycosidases"/>
    <property type="match status" value="1"/>
</dbReference>
<reference evidence="8 9" key="1">
    <citation type="journal article" date="2013" name="BMC Genomics">
        <title>The genome and transcriptome of the pine saprophyte Ophiostoma piceae, and a comparison with the bark beetle-associated pine pathogen Grosmannia clavigera.</title>
        <authorList>
            <person name="Haridas S."/>
            <person name="Wang Y."/>
            <person name="Lim L."/>
            <person name="Massoumi Alamouti S."/>
            <person name="Jackman S."/>
            <person name="Docking R."/>
            <person name="Robertson G."/>
            <person name="Birol I."/>
            <person name="Bohlmann J."/>
            <person name="Breuil C."/>
        </authorList>
    </citation>
    <scope>NUCLEOTIDE SEQUENCE [LARGE SCALE GENOMIC DNA]</scope>
    <source>
        <strain evidence="8 9">UAMH 11346</strain>
    </source>
</reference>